<dbReference type="PANTHER" id="PTHR46268">
    <property type="entry name" value="STRESS RESPONSE PROTEIN NHAX"/>
    <property type="match status" value="1"/>
</dbReference>
<evidence type="ECO:0000259" key="2">
    <source>
        <dbReference type="Pfam" id="PF00582"/>
    </source>
</evidence>
<dbReference type="InterPro" id="IPR006016">
    <property type="entry name" value="UspA"/>
</dbReference>
<keyword evidence="4" id="KW-1185">Reference proteome</keyword>
<comment type="caution">
    <text evidence="3">The sequence shown here is derived from an EMBL/GenBank/DDBJ whole genome shotgun (WGS) entry which is preliminary data.</text>
</comment>
<name>A0A401YMK5_9ACTN</name>
<dbReference type="AlphaFoldDB" id="A0A401YMK5"/>
<gene>
    <name evidence="3" type="ORF">EHYA_03526</name>
</gene>
<accession>A0A401YMK5</accession>
<organism evidence="3 4">
    <name type="scientific">Embleya hyalina</name>
    <dbReference type="NCBI Taxonomy" id="516124"/>
    <lineage>
        <taxon>Bacteria</taxon>
        <taxon>Bacillati</taxon>
        <taxon>Actinomycetota</taxon>
        <taxon>Actinomycetes</taxon>
        <taxon>Kitasatosporales</taxon>
        <taxon>Streptomycetaceae</taxon>
        <taxon>Embleya</taxon>
    </lineage>
</organism>
<dbReference type="Pfam" id="PF00582">
    <property type="entry name" value="Usp"/>
    <property type="match status" value="2"/>
</dbReference>
<evidence type="ECO:0000313" key="3">
    <source>
        <dbReference type="EMBL" id="GCD95842.1"/>
    </source>
</evidence>
<dbReference type="CDD" id="cd00293">
    <property type="entry name" value="USP-like"/>
    <property type="match status" value="1"/>
</dbReference>
<feature type="domain" description="UspA" evidence="2">
    <location>
        <begin position="12"/>
        <end position="141"/>
    </location>
</feature>
<dbReference type="OrthoDB" id="3865341at2"/>
<dbReference type="PRINTS" id="PR01438">
    <property type="entry name" value="UNVRSLSTRESS"/>
</dbReference>
<feature type="domain" description="UspA" evidence="2">
    <location>
        <begin position="152"/>
        <end position="288"/>
    </location>
</feature>
<comment type="similarity">
    <text evidence="1">Belongs to the universal stress protein A family.</text>
</comment>
<dbReference type="RefSeq" id="WP_126637955.1">
    <property type="nucleotide sequence ID" value="NZ_BIFH01000019.1"/>
</dbReference>
<dbReference type="Gene3D" id="3.40.50.620">
    <property type="entry name" value="HUPs"/>
    <property type="match status" value="2"/>
</dbReference>
<evidence type="ECO:0000256" key="1">
    <source>
        <dbReference type="ARBA" id="ARBA00008791"/>
    </source>
</evidence>
<proteinExistence type="inferred from homology"/>
<evidence type="ECO:0000313" key="4">
    <source>
        <dbReference type="Proteomes" id="UP000286931"/>
    </source>
</evidence>
<dbReference type="PANTHER" id="PTHR46268:SF6">
    <property type="entry name" value="UNIVERSAL STRESS PROTEIN UP12"/>
    <property type="match status" value="1"/>
</dbReference>
<dbReference type="InterPro" id="IPR006015">
    <property type="entry name" value="Universal_stress_UspA"/>
</dbReference>
<reference evidence="3 4" key="1">
    <citation type="submission" date="2018-12" db="EMBL/GenBank/DDBJ databases">
        <title>Draft genome sequence of Embleya hyalina NBRC 13850T.</title>
        <authorList>
            <person name="Komaki H."/>
            <person name="Hosoyama A."/>
            <person name="Kimura A."/>
            <person name="Ichikawa N."/>
            <person name="Tamura T."/>
        </authorList>
    </citation>
    <scope>NUCLEOTIDE SEQUENCE [LARGE SCALE GENOMIC DNA]</scope>
    <source>
        <strain evidence="3 4">NBRC 13850</strain>
    </source>
</reference>
<dbReference type="Proteomes" id="UP000286931">
    <property type="component" value="Unassembled WGS sequence"/>
</dbReference>
<dbReference type="EMBL" id="BIFH01000019">
    <property type="protein sequence ID" value="GCD95842.1"/>
    <property type="molecule type" value="Genomic_DNA"/>
</dbReference>
<dbReference type="InterPro" id="IPR014729">
    <property type="entry name" value="Rossmann-like_a/b/a_fold"/>
</dbReference>
<sequence>MSTGTHLPDLGVLVGYDGSPGGKRALVWGARAAADAKTPLHLTMAIPEAALGGHARADEVRRGALALLEEAAVRSRAAHPHLTVETSLFEGSAADTILEASRRAELIVLGTRGHGGFAGLLLGSVSLRVCAHTTCPVVVVPEAADEVETPSIVVGVADHSDAPAIEFAVERARLIGGRVVPVHVWTLTMAGYFPGVVAPPLGDPLETAATHDHLLTEILEPIRARTPDVTIEAMVTTGAPAYALISVSAHADLLVVAAHRAHGPFPMRLGPTTHAVLHHATCPVALVPIPATAS</sequence>
<dbReference type="SUPFAM" id="SSF52402">
    <property type="entry name" value="Adenine nucleotide alpha hydrolases-like"/>
    <property type="match status" value="2"/>
</dbReference>
<protein>
    <submittedName>
        <fullName evidence="3">Universal stress protein</fullName>
    </submittedName>
</protein>